<dbReference type="AlphaFoldDB" id="C5M024"/>
<evidence type="ECO:0000259" key="1">
    <source>
        <dbReference type="PROSITE" id="PS50994"/>
    </source>
</evidence>
<feature type="domain" description="Integrase catalytic" evidence="1">
    <location>
        <begin position="1"/>
        <end position="126"/>
    </location>
</feature>
<dbReference type="SUPFAM" id="SSF53098">
    <property type="entry name" value="Ribonuclease H-like"/>
    <property type="match status" value="1"/>
</dbReference>
<dbReference type="PROSITE" id="PS50994">
    <property type="entry name" value="INTEGRASE"/>
    <property type="match status" value="1"/>
</dbReference>
<proteinExistence type="predicted"/>
<dbReference type="GeneID" id="9036952"/>
<accession>C5M024</accession>
<gene>
    <name evidence="2" type="ORF">Pmar_PMAR029079</name>
</gene>
<evidence type="ECO:0000313" key="2">
    <source>
        <dbReference type="EMBL" id="EEQ97668.1"/>
    </source>
</evidence>
<dbReference type="GO" id="GO:0003676">
    <property type="term" value="F:nucleic acid binding"/>
    <property type="evidence" value="ECO:0007669"/>
    <property type="project" value="InterPro"/>
</dbReference>
<dbReference type="EMBL" id="GG687000">
    <property type="protein sequence ID" value="EEQ97668.1"/>
    <property type="molecule type" value="Genomic_DNA"/>
</dbReference>
<reference evidence="2 3" key="1">
    <citation type="submission" date="2008-07" db="EMBL/GenBank/DDBJ databases">
        <authorList>
            <person name="El-Sayed N."/>
            <person name="Caler E."/>
            <person name="Inman J."/>
            <person name="Amedeo P."/>
            <person name="Hass B."/>
            <person name="Wortman J."/>
        </authorList>
    </citation>
    <scope>NUCLEOTIDE SEQUENCE [LARGE SCALE GENOMIC DNA]</scope>
    <source>
        <strain evidence="3">ATCC 50983 / TXsc</strain>
    </source>
</reference>
<dbReference type="InterPro" id="IPR036397">
    <property type="entry name" value="RNaseH_sf"/>
</dbReference>
<dbReference type="OrthoDB" id="422540at2759"/>
<keyword evidence="3" id="KW-1185">Reference proteome</keyword>
<dbReference type="GO" id="GO:0015074">
    <property type="term" value="P:DNA integration"/>
    <property type="evidence" value="ECO:0007669"/>
    <property type="project" value="InterPro"/>
</dbReference>
<evidence type="ECO:0000313" key="3">
    <source>
        <dbReference type="Proteomes" id="UP000007800"/>
    </source>
</evidence>
<dbReference type="OMA" id="PWWICAF"/>
<organism evidence="3">
    <name type="scientific">Perkinsus marinus (strain ATCC 50983 / TXsc)</name>
    <dbReference type="NCBI Taxonomy" id="423536"/>
    <lineage>
        <taxon>Eukaryota</taxon>
        <taxon>Sar</taxon>
        <taxon>Alveolata</taxon>
        <taxon>Perkinsozoa</taxon>
        <taxon>Perkinsea</taxon>
        <taxon>Perkinsida</taxon>
        <taxon>Perkinsidae</taxon>
        <taxon>Perkinsus</taxon>
    </lineage>
</organism>
<feature type="non-terminal residue" evidence="2">
    <location>
        <position position="346"/>
    </location>
</feature>
<dbReference type="Proteomes" id="UP000007800">
    <property type="component" value="Unassembled WGS sequence"/>
</dbReference>
<sequence length="346" mass="38356">MSLAIPTKSTTARDVIGVLLIWFSTYGPAKYIQLDACPAHDSEALRQFTSAWGAELVLGIPRRPESQGLIERLIRDVKTAIRIGTCAPDATLPWWICAFNAISIHNSSPIKDGLGCTPAMLAHSREDLLPETESSDPDSSGLDELCQKNCEYLSSVMQCFLVSRADAALGKEIKTLIDEPLRFKFNAGDSIKVSRLINGRRKVSGPYRISHQHPHNALLFYVEGFDKPFSARQLLPYHTCDERVALDFATLPSRVATAIIGKADMPDGITLDLLKKNDHWIVYKELDESANAEPTLMIYAARFLSFDSSSNSITIQGLDHNTRNNSWVLPPKKERALTVKTISIDS</sequence>
<protein>
    <recommendedName>
        <fullName evidence="1">Integrase catalytic domain-containing protein</fullName>
    </recommendedName>
</protein>
<dbReference type="Gene3D" id="3.30.420.10">
    <property type="entry name" value="Ribonuclease H-like superfamily/Ribonuclease H"/>
    <property type="match status" value="1"/>
</dbReference>
<name>C5M024_PERM5</name>
<dbReference type="InterPro" id="IPR012337">
    <property type="entry name" value="RNaseH-like_sf"/>
</dbReference>
<dbReference type="RefSeq" id="XP_002764951.1">
    <property type="nucleotide sequence ID" value="XM_002764905.1"/>
</dbReference>
<dbReference type="InParanoid" id="C5M024"/>
<dbReference type="InterPro" id="IPR001584">
    <property type="entry name" value="Integrase_cat-core"/>
</dbReference>